<evidence type="ECO:0000313" key="2">
    <source>
        <dbReference type="Proteomes" id="UP000030655"/>
    </source>
</evidence>
<dbReference type="InterPro" id="IPR043128">
    <property type="entry name" value="Rev_trsase/Diguanyl_cyclase"/>
</dbReference>
<reference evidence="2" key="1">
    <citation type="submission" date="2013-02" db="EMBL/GenBank/DDBJ databases">
        <authorList>
            <consortium name="The Broad Institute Genome Sequencing Platform"/>
            <person name="Cuomo C."/>
            <person name="Becnel J."/>
            <person name="Sanscrainte N."/>
            <person name="Walker B."/>
            <person name="Young S.K."/>
            <person name="Zeng Q."/>
            <person name="Gargeya S."/>
            <person name="Fitzgerald M."/>
            <person name="Haas B."/>
            <person name="Abouelleil A."/>
            <person name="Alvarado L."/>
            <person name="Arachchi H.M."/>
            <person name="Berlin A.M."/>
            <person name="Chapman S.B."/>
            <person name="Dewar J."/>
            <person name="Goldberg J."/>
            <person name="Griggs A."/>
            <person name="Gujja S."/>
            <person name="Hansen M."/>
            <person name="Howarth C."/>
            <person name="Imamovic A."/>
            <person name="Larimer J."/>
            <person name="McCowan C."/>
            <person name="Murphy C."/>
            <person name="Neiman D."/>
            <person name="Pearson M."/>
            <person name="Priest M."/>
            <person name="Roberts A."/>
            <person name="Saif S."/>
            <person name="Shea T."/>
            <person name="Sisk P."/>
            <person name="Sykes S."/>
            <person name="Wortman J."/>
            <person name="Nusbaum C."/>
            <person name="Birren B."/>
        </authorList>
    </citation>
    <scope>NUCLEOTIDE SEQUENCE [LARGE SCALE GENOMIC DNA]</scope>
    <source>
        <strain evidence="2">PRA339</strain>
    </source>
</reference>
<dbReference type="OrthoDB" id="2193886at2759"/>
<sequence>LLRRGQGIIDFTTPRSKKKVQRFLGMLNYDRKFIKNVTELASPLYKLLNNEEGLLGMKLVNQHLLELNKSGVKI</sequence>
<evidence type="ECO:0000313" key="1">
    <source>
        <dbReference type="EMBL" id="KCZ79892.1"/>
    </source>
</evidence>
<accession>A0A059EYF0</accession>
<organism evidence="1 2">
    <name type="scientific">Anncaliia algerae PRA339</name>
    <dbReference type="NCBI Taxonomy" id="1288291"/>
    <lineage>
        <taxon>Eukaryota</taxon>
        <taxon>Fungi</taxon>
        <taxon>Fungi incertae sedis</taxon>
        <taxon>Microsporidia</taxon>
        <taxon>Tubulinosematoidea</taxon>
        <taxon>Tubulinosematidae</taxon>
        <taxon>Anncaliia</taxon>
    </lineage>
</organism>
<name>A0A059EYF0_9MICR</name>
<dbReference type="STRING" id="1288291.A0A059EYF0"/>
<dbReference type="InterPro" id="IPR043502">
    <property type="entry name" value="DNA/RNA_pol_sf"/>
</dbReference>
<keyword evidence="2" id="KW-1185">Reference proteome</keyword>
<dbReference type="SUPFAM" id="SSF56672">
    <property type="entry name" value="DNA/RNA polymerases"/>
    <property type="match status" value="1"/>
</dbReference>
<gene>
    <name evidence="1" type="ORF">H312_02720</name>
</gene>
<dbReference type="AlphaFoldDB" id="A0A059EYF0"/>
<proteinExistence type="predicted"/>
<protein>
    <submittedName>
        <fullName evidence="1">Uncharacterized protein</fullName>
    </submittedName>
</protein>
<feature type="non-terminal residue" evidence="1">
    <location>
        <position position="1"/>
    </location>
</feature>
<dbReference type="EMBL" id="KK365221">
    <property type="protein sequence ID" value="KCZ79892.1"/>
    <property type="molecule type" value="Genomic_DNA"/>
</dbReference>
<dbReference type="HOGENOM" id="CLU_2694388_0_0_1"/>
<reference evidence="1 2" key="2">
    <citation type="submission" date="2014-03" db="EMBL/GenBank/DDBJ databases">
        <title>The Genome Sequence of Anncaliia algerae insect isolate PRA339.</title>
        <authorList>
            <consortium name="The Broad Institute Genome Sequencing Platform"/>
            <consortium name="The Broad Institute Genome Sequencing Center for Infectious Disease"/>
            <person name="Cuomo C."/>
            <person name="Becnel J."/>
            <person name="Sanscrainte N."/>
            <person name="Walker B."/>
            <person name="Young S.K."/>
            <person name="Zeng Q."/>
            <person name="Gargeya S."/>
            <person name="Fitzgerald M."/>
            <person name="Haas B."/>
            <person name="Abouelleil A."/>
            <person name="Alvarado L."/>
            <person name="Arachchi H.M."/>
            <person name="Berlin A.M."/>
            <person name="Chapman S.B."/>
            <person name="Dewar J."/>
            <person name="Goldberg J."/>
            <person name="Griggs A."/>
            <person name="Gujja S."/>
            <person name="Hansen M."/>
            <person name="Howarth C."/>
            <person name="Imamovic A."/>
            <person name="Larimer J."/>
            <person name="McCowan C."/>
            <person name="Murphy C."/>
            <person name="Neiman D."/>
            <person name="Pearson M."/>
            <person name="Priest M."/>
            <person name="Roberts A."/>
            <person name="Saif S."/>
            <person name="Shea T."/>
            <person name="Sisk P."/>
            <person name="Sykes S."/>
            <person name="Wortman J."/>
            <person name="Nusbaum C."/>
            <person name="Birren B."/>
        </authorList>
    </citation>
    <scope>NUCLEOTIDE SEQUENCE [LARGE SCALE GENOMIC DNA]</scope>
    <source>
        <strain evidence="1 2">PRA339</strain>
    </source>
</reference>
<dbReference type="Gene3D" id="3.30.70.270">
    <property type="match status" value="1"/>
</dbReference>
<dbReference type="Proteomes" id="UP000030655">
    <property type="component" value="Unassembled WGS sequence"/>
</dbReference>
<dbReference type="VEuPathDB" id="MicrosporidiaDB:H312_02720"/>